<gene>
    <name evidence="1" type="ORF">M422DRAFT_47947</name>
</gene>
<evidence type="ECO:0000313" key="1">
    <source>
        <dbReference type="EMBL" id="KIJ43319.1"/>
    </source>
</evidence>
<proteinExistence type="predicted"/>
<evidence type="ECO:0000313" key="2">
    <source>
        <dbReference type="Proteomes" id="UP000054279"/>
    </source>
</evidence>
<keyword evidence="2" id="KW-1185">Reference proteome</keyword>
<dbReference type="EMBL" id="KN837124">
    <property type="protein sequence ID" value="KIJ43319.1"/>
    <property type="molecule type" value="Genomic_DNA"/>
</dbReference>
<dbReference type="AlphaFoldDB" id="A0A0C9V8L1"/>
<dbReference type="Proteomes" id="UP000054279">
    <property type="component" value="Unassembled WGS sequence"/>
</dbReference>
<dbReference type="HOGENOM" id="CLU_122051_0_0_1"/>
<organism evidence="1 2">
    <name type="scientific">Sphaerobolus stellatus (strain SS14)</name>
    <dbReference type="NCBI Taxonomy" id="990650"/>
    <lineage>
        <taxon>Eukaryota</taxon>
        <taxon>Fungi</taxon>
        <taxon>Dikarya</taxon>
        <taxon>Basidiomycota</taxon>
        <taxon>Agaricomycotina</taxon>
        <taxon>Agaricomycetes</taxon>
        <taxon>Phallomycetidae</taxon>
        <taxon>Geastrales</taxon>
        <taxon>Sphaerobolaceae</taxon>
        <taxon>Sphaerobolus</taxon>
    </lineage>
</organism>
<accession>A0A0C9V8L1</accession>
<protein>
    <submittedName>
        <fullName evidence="1">Uncharacterized protein</fullName>
    </submittedName>
</protein>
<reference evidence="1 2" key="1">
    <citation type="submission" date="2014-06" db="EMBL/GenBank/DDBJ databases">
        <title>Evolutionary Origins and Diversification of the Mycorrhizal Mutualists.</title>
        <authorList>
            <consortium name="DOE Joint Genome Institute"/>
            <consortium name="Mycorrhizal Genomics Consortium"/>
            <person name="Kohler A."/>
            <person name="Kuo A."/>
            <person name="Nagy L.G."/>
            <person name="Floudas D."/>
            <person name="Copeland A."/>
            <person name="Barry K.W."/>
            <person name="Cichocki N."/>
            <person name="Veneault-Fourrey C."/>
            <person name="LaButti K."/>
            <person name="Lindquist E.A."/>
            <person name="Lipzen A."/>
            <person name="Lundell T."/>
            <person name="Morin E."/>
            <person name="Murat C."/>
            <person name="Riley R."/>
            <person name="Ohm R."/>
            <person name="Sun H."/>
            <person name="Tunlid A."/>
            <person name="Henrissat B."/>
            <person name="Grigoriev I.V."/>
            <person name="Hibbett D.S."/>
            <person name="Martin F."/>
        </authorList>
    </citation>
    <scope>NUCLEOTIDE SEQUENCE [LARGE SCALE GENOMIC DNA]</scope>
    <source>
        <strain evidence="1 2">SS14</strain>
    </source>
</reference>
<name>A0A0C9V8L1_SPHS4</name>
<dbReference type="OrthoDB" id="3256058at2759"/>
<sequence length="157" mass="17933">MPFGNTNLKGQRNIQRSARLTGTIGINIGLDLEMRQQNVRTKIAANPQQTIVQKKDLEASRRKLAKLLDNWTSNLSDFMPSDALQEIERPYSLPEEETLRLPSDFEHKDQERLGLKELAEIEYQLRIGVAYDALNKLRNALGLKSFLVRRKRSLASG</sequence>